<dbReference type="Proteomes" id="UP000612362">
    <property type="component" value="Unassembled WGS sequence"/>
</dbReference>
<dbReference type="InterPro" id="IPR000182">
    <property type="entry name" value="GNAT_dom"/>
</dbReference>
<dbReference type="InterPro" id="IPR016181">
    <property type="entry name" value="Acyl_CoA_acyltransferase"/>
</dbReference>
<dbReference type="Pfam" id="PF00583">
    <property type="entry name" value="Acetyltransf_1"/>
    <property type="match status" value="1"/>
</dbReference>
<dbReference type="PANTHER" id="PTHR43415">
    <property type="entry name" value="SPERMIDINE N(1)-ACETYLTRANSFERASE"/>
    <property type="match status" value="1"/>
</dbReference>
<dbReference type="SUPFAM" id="SSF55729">
    <property type="entry name" value="Acyl-CoA N-acyltransferases (Nat)"/>
    <property type="match status" value="1"/>
</dbReference>
<accession>A0A8J3I2H9</accession>
<comment type="caution">
    <text evidence="2">The sequence shown here is derived from an EMBL/GenBank/DDBJ whole genome shotgun (WGS) entry which is preliminary data.</text>
</comment>
<dbReference type="CDD" id="cd04301">
    <property type="entry name" value="NAT_SF"/>
    <property type="match status" value="1"/>
</dbReference>
<dbReference type="GO" id="GO:0016747">
    <property type="term" value="F:acyltransferase activity, transferring groups other than amino-acyl groups"/>
    <property type="evidence" value="ECO:0007669"/>
    <property type="project" value="InterPro"/>
</dbReference>
<protein>
    <submittedName>
        <fullName evidence="2">Acetyltransferase</fullName>
    </submittedName>
</protein>
<organism evidence="2 3">
    <name type="scientific">Ktedonospora formicarum</name>
    <dbReference type="NCBI Taxonomy" id="2778364"/>
    <lineage>
        <taxon>Bacteria</taxon>
        <taxon>Bacillati</taxon>
        <taxon>Chloroflexota</taxon>
        <taxon>Ktedonobacteria</taxon>
        <taxon>Ktedonobacterales</taxon>
        <taxon>Ktedonobacteraceae</taxon>
        <taxon>Ktedonospora</taxon>
    </lineage>
</organism>
<reference evidence="2" key="1">
    <citation type="submission" date="2020-10" db="EMBL/GenBank/DDBJ databases">
        <title>Taxonomic study of unclassified bacteria belonging to the class Ktedonobacteria.</title>
        <authorList>
            <person name="Yabe S."/>
            <person name="Wang C.M."/>
            <person name="Zheng Y."/>
            <person name="Sakai Y."/>
            <person name="Cavaletti L."/>
            <person name="Monciardini P."/>
            <person name="Donadio S."/>
        </authorList>
    </citation>
    <scope>NUCLEOTIDE SEQUENCE</scope>
    <source>
        <strain evidence="2">SOSP1-1</strain>
    </source>
</reference>
<evidence type="ECO:0000313" key="3">
    <source>
        <dbReference type="Proteomes" id="UP000612362"/>
    </source>
</evidence>
<feature type="domain" description="N-acetyltransferase" evidence="1">
    <location>
        <begin position="17"/>
        <end position="183"/>
    </location>
</feature>
<gene>
    <name evidence="2" type="ORF">KSX_36810</name>
</gene>
<dbReference type="Gene3D" id="3.40.630.30">
    <property type="match status" value="1"/>
</dbReference>
<dbReference type="AlphaFoldDB" id="A0A8J3I2H9"/>
<dbReference type="PROSITE" id="PS51186">
    <property type="entry name" value="GNAT"/>
    <property type="match status" value="1"/>
</dbReference>
<proteinExistence type="predicted"/>
<dbReference type="RefSeq" id="WP_220194846.1">
    <property type="nucleotide sequence ID" value="NZ_BNJF01000001.1"/>
</dbReference>
<dbReference type="PANTHER" id="PTHR43415:SF3">
    <property type="entry name" value="GNAT-FAMILY ACETYLTRANSFERASE"/>
    <property type="match status" value="1"/>
</dbReference>
<keyword evidence="3" id="KW-1185">Reference proteome</keyword>
<evidence type="ECO:0000313" key="2">
    <source>
        <dbReference type="EMBL" id="GHO45518.1"/>
    </source>
</evidence>
<name>A0A8J3I2H9_9CHLR</name>
<sequence>MDTNDREHIRLKNGLLLTLRDAEPDDAERLLVYVEQIAGESDNVTMGPGEFGMSVEDERVYLKQIAEIPTSLYLIAEIEGEIVGTLSFSAGRRPRVRHVGEFGTSVLRKYWNLGIGHHMLMYLLDWARGTGIIRKINLRVRVDNLPAIHLYEKCGFVHEGRVSRELYIHGQFVGVFVMGMELDPK</sequence>
<dbReference type="EMBL" id="BNJF01000001">
    <property type="protein sequence ID" value="GHO45518.1"/>
    <property type="molecule type" value="Genomic_DNA"/>
</dbReference>
<evidence type="ECO:0000259" key="1">
    <source>
        <dbReference type="PROSITE" id="PS51186"/>
    </source>
</evidence>